<accession>A0A1I7F5C0</accession>
<feature type="transmembrane region" description="Helical" evidence="1">
    <location>
        <begin position="75"/>
        <end position="92"/>
    </location>
</feature>
<protein>
    <recommendedName>
        <fullName evidence="4">UbiA prenyltransferase family protein</fullName>
    </recommendedName>
</protein>
<feature type="transmembrane region" description="Helical" evidence="1">
    <location>
        <begin position="37"/>
        <end position="55"/>
    </location>
</feature>
<evidence type="ECO:0008006" key="4">
    <source>
        <dbReference type="Google" id="ProtNLM"/>
    </source>
</evidence>
<feature type="transmembrane region" description="Helical" evidence="1">
    <location>
        <begin position="12"/>
        <end position="31"/>
    </location>
</feature>
<feature type="transmembrane region" description="Helical" evidence="1">
    <location>
        <begin position="129"/>
        <end position="147"/>
    </location>
</feature>
<dbReference type="PROSITE" id="PS51257">
    <property type="entry name" value="PROKAR_LIPOPROTEIN"/>
    <property type="match status" value="1"/>
</dbReference>
<sequence length="270" mass="31166">MKFLKQLLQFYVDASLHVALSVACLMALTFYKFHIPFDLNLCLVGFCATIFSYNFMKFGTKAKSYFRVSGFYMKLIQFISFVSFAVMSFLVLQLDWKVWLVLALTGVLTVLYSLPFLPNQQSFRSLSGLKVYFVALCWALTTVIIPVVDDNREIDSAVWLEFFQRFFLVLALLIPFDIRDLKDDNISLGTIPQQVGVKNAKYVGYGFTAIFIAFGLLFFEEKPNHIIADVVLTFLLLVFIFFADTKRSKYYAGFWVESLPIVWLLIYLEL</sequence>
<dbReference type="EMBL" id="FPBK01000001">
    <property type="protein sequence ID" value="SFU31344.1"/>
    <property type="molecule type" value="Genomic_DNA"/>
</dbReference>
<dbReference type="STRING" id="1224947.SAMN05216480_101645"/>
<feature type="transmembrane region" description="Helical" evidence="1">
    <location>
        <begin position="225"/>
        <end position="243"/>
    </location>
</feature>
<keyword evidence="3" id="KW-1185">Reference proteome</keyword>
<feature type="transmembrane region" description="Helical" evidence="1">
    <location>
        <begin position="250"/>
        <end position="268"/>
    </location>
</feature>
<dbReference type="OrthoDB" id="1467772at2"/>
<keyword evidence="1" id="KW-0472">Membrane</keyword>
<keyword evidence="1" id="KW-1133">Transmembrane helix</keyword>
<dbReference type="RefSeq" id="WP_093022901.1">
    <property type="nucleotide sequence ID" value="NZ_FPBK01000001.1"/>
</dbReference>
<organism evidence="2 3">
    <name type="scientific">Pustulibacterium marinum</name>
    <dbReference type="NCBI Taxonomy" id="1224947"/>
    <lineage>
        <taxon>Bacteria</taxon>
        <taxon>Pseudomonadati</taxon>
        <taxon>Bacteroidota</taxon>
        <taxon>Flavobacteriia</taxon>
        <taxon>Flavobacteriales</taxon>
        <taxon>Flavobacteriaceae</taxon>
        <taxon>Pustulibacterium</taxon>
    </lineage>
</organism>
<reference evidence="3" key="1">
    <citation type="submission" date="2016-10" db="EMBL/GenBank/DDBJ databases">
        <authorList>
            <person name="Varghese N."/>
            <person name="Submissions S."/>
        </authorList>
    </citation>
    <scope>NUCLEOTIDE SEQUENCE [LARGE SCALE GENOMIC DNA]</scope>
    <source>
        <strain evidence="3">CGMCC 1.12333</strain>
    </source>
</reference>
<proteinExistence type="predicted"/>
<evidence type="ECO:0000256" key="1">
    <source>
        <dbReference type="SAM" id="Phobius"/>
    </source>
</evidence>
<name>A0A1I7F5C0_9FLAO</name>
<evidence type="ECO:0000313" key="3">
    <source>
        <dbReference type="Proteomes" id="UP000199138"/>
    </source>
</evidence>
<feature type="transmembrane region" description="Helical" evidence="1">
    <location>
        <begin position="162"/>
        <end position="181"/>
    </location>
</feature>
<keyword evidence="1" id="KW-0812">Transmembrane</keyword>
<feature type="transmembrane region" description="Helical" evidence="1">
    <location>
        <begin position="98"/>
        <end position="117"/>
    </location>
</feature>
<gene>
    <name evidence="2" type="ORF">SAMN05216480_101645</name>
</gene>
<dbReference type="Proteomes" id="UP000199138">
    <property type="component" value="Unassembled WGS sequence"/>
</dbReference>
<evidence type="ECO:0000313" key="2">
    <source>
        <dbReference type="EMBL" id="SFU31344.1"/>
    </source>
</evidence>
<dbReference type="AlphaFoldDB" id="A0A1I7F5C0"/>
<feature type="transmembrane region" description="Helical" evidence="1">
    <location>
        <begin position="202"/>
        <end position="219"/>
    </location>
</feature>